<dbReference type="InterPro" id="IPR041700">
    <property type="entry name" value="OMP_b-brl_3"/>
</dbReference>
<reference evidence="3 4" key="1">
    <citation type="submission" date="2007-01" db="EMBL/GenBank/DDBJ databases">
        <authorList>
            <person name="Haygood M."/>
            <person name="Podell S."/>
            <person name="Anderson C."/>
            <person name="Hopkinson B."/>
            <person name="Roe K."/>
            <person name="Barbeau K."/>
            <person name="Gaasterland T."/>
            <person name="Ferriera S."/>
            <person name="Johnson J."/>
            <person name="Kravitz S."/>
            <person name="Beeson K."/>
            <person name="Sutton G."/>
            <person name="Rogers Y.-H."/>
            <person name="Friedman R."/>
            <person name="Frazier M."/>
            <person name="Venter J.C."/>
        </authorList>
    </citation>
    <scope>NUCLEOTIDE SEQUENCE [LARGE SCALE GENOMIC DNA]</scope>
    <source>
        <strain evidence="3 4">ATCC 23134</strain>
    </source>
</reference>
<dbReference type="Pfam" id="PF14905">
    <property type="entry name" value="OMP_b-brl_3"/>
    <property type="match status" value="1"/>
</dbReference>
<evidence type="ECO:0000313" key="3">
    <source>
        <dbReference type="EMBL" id="EAY24115.1"/>
    </source>
</evidence>
<keyword evidence="4" id="KW-1185">Reference proteome</keyword>
<feature type="domain" description="Outer membrane protein beta-barrel" evidence="2">
    <location>
        <begin position="168"/>
        <end position="635"/>
    </location>
</feature>
<evidence type="ECO:0000256" key="1">
    <source>
        <dbReference type="SAM" id="MobiDB-lite"/>
    </source>
</evidence>
<evidence type="ECO:0000259" key="2">
    <source>
        <dbReference type="Pfam" id="PF14905"/>
    </source>
</evidence>
<accession>A1ZZQ7</accession>
<sequence>VGVASAGGGRRGRRRGGSRGGTSVNDFLVNEQDGVVQTHAFGVNYADKLLNGQLDVSANYFFNRTDNLSQQLTSEEYLLGNTQGQVYDENGIANSINTNHRLNMRLRYKFNRHTSIVWSPRLSMQQNNGNSAELGQTTLNSTELNNFNNNFESALTGISLTNFLLIRHRFATRRRTLSVRVNNTYNQNQGESYLNSLNNYFDDNETETDNLNQFSDLLVNNSTLSANVTYTEPVAFRSMAMFTYGIESQTGTSDKRTFDFVETDQQYNSLNVPLSNTNENNYFAHKTTLGFMTRPKRQRMMVRLTYQNAELTSKQVLPGEFQVQRNFVNILPMAMYSYRFSKSKNLRVFYRTNTTTPTVEQLQNVIDNSNPVQLETGNPELKQALTHRLFARFRFTNADKASIFFALVSAEYTNNYIGQNTLIAQQDTMVNDYLVQRGSQLTQSVNLDGYYRLRTFVTYGFPLNFIKSNLSISPNAMLTRTPGLVNEQNNLSNNYTGGINLTLSSNISQNVDFTLSSRSSYNWVINSLNTAANNAFFNQNTAFRLHLIFLKGWVFHSDINHQFYNGLADGFNQDFWLWSMSVGKKLFKKRQGEIRITVFDVLGQNNSLQRVVSDASIQSTQTNVLQQYVMATFSYKFKNFKGAIPKKKRERRRPF</sequence>
<comment type="caution">
    <text evidence="3">The sequence shown here is derived from an EMBL/GenBank/DDBJ whole genome shotgun (WGS) entry which is preliminary data.</text>
</comment>
<gene>
    <name evidence="3" type="ORF">M23134_06032</name>
</gene>
<dbReference type="eggNOG" id="COG4206">
    <property type="taxonomic scope" value="Bacteria"/>
</dbReference>
<name>A1ZZQ7_MICM2</name>
<feature type="region of interest" description="Disordered" evidence="1">
    <location>
        <begin position="1"/>
        <end position="24"/>
    </location>
</feature>
<dbReference type="RefSeq" id="WP_002705441.1">
    <property type="nucleotide sequence ID" value="NZ_AAWS01000081.1"/>
</dbReference>
<proteinExistence type="predicted"/>
<dbReference type="AlphaFoldDB" id="A1ZZQ7"/>
<protein>
    <recommendedName>
        <fullName evidence="2">Outer membrane protein beta-barrel domain-containing protein</fullName>
    </recommendedName>
</protein>
<dbReference type="SUPFAM" id="SSF56935">
    <property type="entry name" value="Porins"/>
    <property type="match status" value="1"/>
</dbReference>
<dbReference type="EMBL" id="AAWS01000081">
    <property type="protein sequence ID" value="EAY24115.1"/>
    <property type="molecule type" value="Genomic_DNA"/>
</dbReference>
<dbReference type="OrthoDB" id="1682379at2"/>
<evidence type="ECO:0000313" key="4">
    <source>
        <dbReference type="Proteomes" id="UP000004095"/>
    </source>
</evidence>
<dbReference type="Proteomes" id="UP000004095">
    <property type="component" value="Unassembled WGS sequence"/>
</dbReference>
<organism evidence="3 4">
    <name type="scientific">Microscilla marina ATCC 23134</name>
    <dbReference type="NCBI Taxonomy" id="313606"/>
    <lineage>
        <taxon>Bacteria</taxon>
        <taxon>Pseudomonadati</taxon>
        <taxon>Bacteroidota</taxon>
        <taxon>Cytophagia</taxon>
        <taxon>Cytophagales</taxon>
        <taxon>Microscillaceae</taxon>
        <taxon>Microscilla</taxon>
    </lineage>
</organism>
<feature type="non-terminal residue" evidence="3">
    <location>
        <position position="1"/>
    </location>
</feature>